<comment type="caution">
    <text evidence="2">The sequence shown here is derived from an EMBL/GenBank/DDBJ whole genome shotgun (WGS) entry which is preliminary data.</text>
</comment>
<keyword evidence="1" id="KW-0732">Signal</keyword>
<dbReference type="EMBL" id="WBVM01000001">
    <property type="protein sequence ID" value="KAB2811444.1"/>
    <property type="molecule type" value="Genomic_DNA"/>
</dbReference>
<evidence type="ECO:0000256" key="1">
    <source>
        <dbReference type="SAM" id="SignalP"/>
    </source>
</evidence>
<evidence type="ECO:0000313" key="2">
    <source>
        <dbReference type="EMBL" id="KAB2811444.1"/>
    </source>
</evidence>
<proteinExistence type="predicted"/>
<name>A0A7J5E0K4_NOCSI</name>
<feature type="signal peptide" evidence="1">
    <location>
        <begin position="1"/>
        <end position="28"/>
    </location>
</feature>
<dbReference type="Proteomes" id="UP000449906">
    <property type="component" value="Unassembled WGS sequence"/>
</dbReference>
<organism evidence="2 3">
    <name type="scientific">Nocardioides simplex</name>
    <name type="common">Arthrobacter simplex</name>
    <dbReference type="NCBI Taxonomy" id="2045"/>
    <lineage>
        <taxon>Bacteria</taxon>
        <taxon>Bacillati</taxon>
        <taxon>Actinomycetota</taxon>
        <taxon>Actinomycetes</taxon>
        <taxon>Propionibacteriales</taxon>
        <taxon>Nocardioidaceae</taxon>
        <taxon>Pimelobacter</taxon>
    </lineage>
</organism>
<feature type="chain" id="PRO_5029617493" description="Secreted protein" evidence="1">
    <location>
        <begin position="29"/>
        <end position="154"/>
    </location>
</feature>
<dbReference type="RefSeq" id="WP_151578930.1">
    <property type="nucleotide sequence ID" value="NZ_WBVM01000001.1"/>
</dbReference>
<protein>
    <recommendedName>
        <fullName evidence="4">Secreted protein</fullName>
    </recommendedName>
</protein>
<dbReference type="AlphaFoldDB" id="A0A7J5E0K4"/>
<sequence length="154" mass="16387">MPTTRTTLVLGAATATLASMTAVGAVLAYDGGAGLYGCTRADVDFARRLADDPALAALAGRLNPGADPDWSCDEDDSSVAADLDLVTGLERDAALRAGGTVLEEAGWVRSERRAWCFEKRIGGRRVSATLTYDSEFRPDPRTDLGITLRRHGRC</sequence>
<accession>A0A7J5E0K4</accession>
<reference evidence="2 3" key="1">
    <citation type="submission" date="2019-09" db="EMBL/GenBank/DDBJ databases">
        <title>Pimelobacter sp. isolated from Paulinella.</title>
        <authorList>
            <person name="Jeong S.E."/>
        </authorList>
    </citation>
    <scope>NUCLEOTIDE SEQUENCE [LARGE SCALE GENOMIC DNA]</scope>
    <source>
        <strain evidence="2 3">Pch-N</strain>
    </source>
</reference>
<evidence type="ECO:0008006" key="4">
    <source>
        <dbReference type="Google" id="ProtNLM"/>
    </source>
</evidence>
<gene>
    <name evidence="2" type="ORF">F9L07_06015</name>
</gene>
<evidence type="ECO:0000313" key="3">
    <source>
        <dbReference type="Proteomes" id="UP000449906"/>
    </source>
</evidence>